<gene>
    <name evidence="3" type="ORF">AB675_2013</name>
</gene>
<evidence type="ECO:0000256" key="1">
    <source>
        <dbReference type="SAM" id="MobiDB-lite"/>
    </source>
</evidence>
<dbReference type="GeneID" id="28733830"/>
<dbReference type="Proteomes" id="UP000038010">
    <property type="component" value="Unassembled WGS sequence"/>
</dbReference>
<dbReference type="AlphaFoldDB" id="A0A0N1P0V1"/>
<evidence type="ECO:0000259" key="2">
    <source>
        <dbReference type="Pfam" id="PF00339"/>
    </source>
</evidence>
<name>A0A0N1P0V1_9EURO</name>
<reference evidence="3 4" key="1">
    <citation type="submission" date="2015-06" db="EMBL/GenBank/DDBJ databases">
        <title>Draft genome of the ant-associated black yeast Phialophora attae CBS 131958.</title>
        <authorList>
            <person name="Moreno L.F."/>
            <person name="Stielow B.J."/>
            <person name="de Hoog S."/>
            <person name="Vicente V.A."/>
            <person name="Weiss V.A."/>
            <person name="de Vries M."/>
            <person name="Cruz L.M."/>
            <person name="Souza E.M."/>
        </authorList>
    </citation>
    <scope>NUCLEOTIDE SEQUENCE [LARGE SCALE GENOMIC DNA]</scope>
    <source>
        <strain evidence="3 4">CBS 131958</strain>
    </source>
</reference>
<dbReference type="VEuPathDB" id="FungiDB:AB675_2013"/>
<feature type="compositionally biased region" description="Polar residues" evidence="1">
    <location>
        <begin position="651"/>
        <end position="660"/>
    </location>
</feature>
<dbReference type="STRING" id="1664694.A0A0N1P0V1"/>
<feature type="compositionally biased region" description="Polar residues" evidence="1">
    <location>
        <begin position="1"/>
        <end position="11"/>
    </location>
</feature>
<dbReference type="PANTHER" id="PTHR31904:SF1">
    <property type="entry name" value="BYPASS OF STOP CODON PROTEIN 5-RELATED"/>
    <property type="match status" value="1"/>
</dbReference>
<feature type="domain" description="Arrestin-like N-terminal" evidence="2">
    <location>
        <begin position="66"/>
        <end position="162"/>
    </location>
</feature>
<dbReference type="InterPro" id="IPR014752">
    <property type="entry name" value="Arrestin-like_C"/>
</dbReference>
<evidence type="ECO:0000313" key="4">
    <source>
        <dbReference type="Proteomes" id="UP000038010"/>
    </source>
</evidence>
<proteinExistence type="predicted"/>
<accession>A0A0N1P0V1</accession>
<dbReference type="Gene3D" id="2.60.40.640">
    <property type="match status" value="1"/>
</dbReference>
<organism evidence="3 4">
    <name type="scientific">Cyphellophora attinorum</name>
    <dbReference type="NCBI Taxonomy" id="1664694"/>
    <lineage>
        <taxon>Eukaryota</taxon>
        <taxon>Fungi</taxon>
        <taxon>Dikarya</taxon>
        <taxon>Ascomycota</taxon>
        <taxon>Pezizomycotina</taxon>
        <taxon>Eurotiomycetes</taxon>
        <taxon>Chaetothyriomycetidae</taxon>
        <taxon>Chaetothyriales</taxon>
        <taxon>Cyphellophoraceae</taxon>
        <taxon>Cyphellophora</taxon>
    </lineage>
</organism>
<sequence>MSDIATTSNGGMPSILRPSAPAYSRARSLPTNILPDSRRKSIAVALSRKKPEAEIVLEGQESAFVHVYSTHDEIKGRVNLKFEKDTTLDELIITFEGMSQTYVEKIASTAPTSGRTTGRHVFLKLLQPVDSDDLPENNLLKAGQTYSVDFLFRVPPSLLPCVCSHKVDNDGLRKDHLELPPSMGDTSICGDGHQLMDDIAPAMSRVSYGVRVRATTRLPSGKIIDAAERIEKVLIVPGKEEAPPVHIDDHSFYIMRRERAVKKGLFKIGKIGHITAETTQPKPLRLHHPHKRSAEPVTTTATINLRFDPQHDEDQPPTLGNIGSKIRVYTFFGAAPYKIQPEVHRCDNWSNLHGVYSESVDLLSRNLSTVSWTRHEAGSDISRTTSCASDLARRPSTFSNTSSTSVPEASAAANPNLPFYTASVLVPISLPTPTKPSEGSGSTTTNFKTPKIFLPTFHSCIISRSYILDLALSWHSPGTSVSMPSITLKTPIQITAEGGTPPPTATSRLAMGFGVSEADEAVLLAEIEQQFNLNLEMGLESPNYEEVAPLLHAYRRSTVPDLFAGPGGAEEESASPPDYAPNATPRPGGRGVVVGGARTMRDPTTAAGVYARRPRQSTSNETMQTLQLVASPSQARRREREESPLRDGESLQANMPSQAEHSSRVHAGHRLDDADVSGGSPGEPQIHRTCAVSCPDYAQSTARAVMTTPRVVTRFTADPTVMSFRSLRYQAFAPGGMGVGGLLLMGLAG</sequence>
<dbReference type="Pfam" id="PF00339">
    <property type="entry name" value="Arrestin_N"/>
    <property type="match status" value="1"/>
</dbReference>
<keyword evidence="4" id="KW-1185">Reference proteome</keyword>
<dbReference type="OrthoDB" id="2283785at2759"/>
<comment type="caution">
    <text evidence="3">The sequence shown here is derived from an EMBL/GenBank/DDBJ whole genome shotgun (WGS) entry which is preliminary data.</text>
</comment>
<feature type="region of interest" description="Disordered" evidence="1">
    <location>
        <begin position="1"/>
        <end position="23"/>
    </location>
</feature>
<dbReference type="EMBL" id="LFJN01000006">
    <property type="protein sequence ID" value="KPI42830.1"/>
    <property type="molecule type" value="Genomic_DNA"/>
</dbReference>
<feature type="region of interest" description="Disordered" evidence="1">
    <location>
        <begin position="562"/>
        <end position="665"/>
    </location>
</feature>
<dbReference type="InterPro" id="IPR039634">
    <property type="entry name" value="Bul1-like"/>
</dbReference>
<protein>
    <recommendedName>
        <fullName evidence="2">Arrestin-like N-terminal domain-containing protein</fullName>
    </recommendedName>
</protein>
<feature type="compositionally biased region" description="Basic and acidic residues" evidence="1">
    <location>
        <begin position="636"/>
        <end position="649"/>
    </location>
</feature>
<feature type="compositionally biased region" description="Polar residues" evidence="1">
    <location>
        <begin position="616"/>
        <end position="634"/>
    </location>
</feature>
<dbReference type="RefSeq" id="XP_018002793.1">
    <property type="nucleotide sequence ID" value="XM_018141950.1"/>
</dbReference>
<dbReference type="InterPro" id="IPR011021">
    <property type="entry name" value="Arrestin-like_N"/>
</dbReference>
<evidence type="ECO:0000313" key="3">
    <source>
        <dbReference type="EMBL" id="KPI42830.1"/>
    </source>
</evidence>
<dbReference type="PANTHER" id="PTHR31904">
    <property type="entry name" value="BYPASS OF STOP CODON PROTEIN 5-RELATED"/>
    <property type="match status" value="1"/>
</dbReference>